<dbReference type="Pfam" id="PF00350">
    <property type="entry name" value="Dynamin_N"/>
    <property type="match status" value="1"/>
</dbReference>
<dbReference type="InterPro" id="IPR045063">
    <property type="entry name" value="Dynamin_N"/>
</dbReference>
<dbReference type="RefSeq" id="WP_215123696.1">
    <property type="nucleotide sequence ID" value="NZ_CP075896.1"/>
</dbReference>
<evidence type="ECO:0000256" key="2">
    <source>
        <dbReference type="SAM" id="MobiDB-lite"/>
    </source>
</evidence>
<dbReference type="InterPro" id="IPR051943">
    <property type="entry name" value="TRAFAC_Dynamin-like_GTPase"/>
</dbReference>
<dbReference type="SUPFAM" id="SSF52540">
    <property type="entry name" value="P-loop containing nucleoside triphosphate hydrolases"/>
    <property type="match status" value="1"/>
</dbReference>
<organism evidence="4 5">
    <name type="scientific">Streptomyces koelreuteriae</name>
    <dbReference type="NCBI Taxonomy" id="2838015"/>
    <lineage>
        <taxon>Bacteria</taxon>
        <taxon>Bacillati</taxon>
        <taxon>Actinomycetota</taxon>
        <taxon>Actinomycetes</taxon>
        <taxon>Kitasatosporales</taxon>
        <taxon>Streptomycetaceae</taxon>
        <taxon>Streptomyces</taxon>
    </lineage>
</organism>
<feature type="coiled-coil region" evidence="1">
    <location>
        <begin position="316"/>
        <end position="375"/>
    </location>
</feature>
<protein>
    <submittedName>
        <fullName evidence="4">Dynamin family protein</fullName>
    </submittedName>
</protein>
<keyword evidence="5" id="KW-1185">Reference proteome</keyword>
<keyword evidence="1" id="KW-0175">Coiled coil</keyword>
<gene>
    <name evidence="4" type="ORF">KJK29_36985</name>
</gene>
<evidence type="ECO:0000313" key="4">
    <source>
        <dbReference type="EMBL" id="QWB27749.1"/>
    </source>
</evidence>
<dbReference type="EMBL" id="CP075896">
    <property type="protein sequence ID" value="QWB27749.1"/>
    <property type="molecule type" value="Genomic_DNA"/>
</dbReference>
<evidence type="ECO:0000259" key="3">
    <source>
        <dbReference type="Pfam" id="PF00350"/>
    </source>
</evidence>
<dbReference type="Gene3D" id="3.40.50.300">
    <property type="entry name" value="P-loop containing nucleotide triphosphate hydrolases"/>
    <property type="match status" value="1"/>
</dbReference>
<dbReference type="InterPro" id="IPR027417">
    <property type="entry name" value="P-loop_NTPase"/>
</dbReference>
<sequence>MADYESIRDEILAVFGTVVEVARDRAAEQTADRLYGAQERLRSGELTVVVCGEFNRGKSSLLNALLDRPNILPVDHYFATCIAATIRRGETEAADVTLKAPDGSLVVKPIRLEQIGEYAAESGSRKDEAVLLDLRLDSHRLKSGLVLVDTPGVGGVYHEHTLVTQEQLPTADAILFVVSAEEPLTESETVFLREAAHAVKAADHPDAMFYVLTKSDRRADIDTDLAANRKKIAAITGRSPEDVLIVPVSSKLKQQYLAGIGGDDPELRAELLHNSGFPQLEEVLWARLARHRARVLLGGALGEADAAVRTLLDPLLAEESALRDTSKARLDELNRETERESARLAELSSGAAPWRKRLEDELDGLRAKVSERTAREFDRVWSRAETEYLSVRMHLEQPDLLALRVNGDLGMARTTVSEWAARRAAELQRGLARDIGLELGGSELGEMPAPPVVDLAAFGRLHKPTERVGHVIPATYRKETRTREKKRASGPPPSGFWNKVKHGWNRTKDFFSPVYETYEKKVLDTPEQRWYETVEREIPEHVIEQRRRELADSVQRARRDQTPRIEQAAQEAIGDFSREITAELDSRIAREQERTADTLKRLKDSAQRTAEEAVRRLGELETEQRPLKDGRERIAALVRAVNRLAEGRSGPGPDAEGEAA</sequence>
<dbReference type="Proteomes" id="UP000679629">
    <property type="component" value="Chromosome"/>
</dbReference>
<accession>A0ABX8G317</accession>
<name>A0ABX8G317_9ACTN</name>
<evidence type="ECO:0000256" key="1">
    <source>
        <dbReference type="SAM" id="Coils"/>
    </source>
</evidence>
<dbReference type="PANTHER" id="PTHR43681">
    <property type="entry name" value="TRANSMEMBRANE GTPASE FZO"/>
    <property type="match status" value="1"/>
</dbReference>
<proteinExistence type="predicted"/>
<evidence type="ECO:0000313" key="5">
    <source>
        <dbReference type="Proteomes" id="UP000679629"/>
    </source>
</evidence>
<dbReference type="CDD" id="cd09912">
    <property type="entry name" value="DLP_2"/>
    <property type="match status" value="1"/>
</dbReference>
<feature type="region of interest" description="Disordered" evidence="2">
    <location>
        <begin position="478"/>
        <end position="499"/>
    </location>
</feature>
<feature type="coiled-coil region" evidence="1">
    <location>
        <begin position="589"/>
        <end position="623"/>
    </location>
</feature>
<dbReference type="PANTHER" id="PTHR43681:SF1">
    <property type="entry name" value="SARCALUMENIN"/>
    <property type="match status" value="1"/>
</dbReference>
<feature type="domain" description="Dynamin N-terminal" evidence="3">
    <location>
        <begin position="48"/>
        <end position="214"/>
    </location>
</feature>
<reference evidence="5" key="1">
    <citation type="submission" date="2021-05" db="EMBL/GenBank/DDBJ databases">
        <title>Direct Submission.</title>
        <authorList>
            <person name="Li K."/>
            <person name="Gao J."/>
        </authorList>
    </citation>
    <scope>NUCLEOTIDE SEQUENCE [LARGE SCALE GENOMIC DNA]</scope>
    <source>
        <strain evidence="5">MG62</strain>
    </source>
</reference>